<dbReference type="Pfam" id="PF00440">
    <property type="entry name" value="TetR_N"/>
    <property type="match status" value="1"/>
</dbReference>
<sequence>MTEKQEKILQAALQLFAQEGFHATSTSKVAKKAGVSEGLIFRHFGNKEGLLQAILEEGENRLKSLFVEIVMEPDPKEVIRKTIEMTNKIDVSDYDFWKLQFKLKWELEISGDKKMEPLNMALTNAFRKLNYESPELEAQLLILFIDGLGSAVLKGSKLNPDQMIQLLLKKYKI</sequence>
<dbReference type="InterPro" id="IPR023772">
    <property type="entry name" value="DNA-bd_HTH_TetR-type_CS"/>
</dbReference>
<evidence type="ECO:0000256" key="2">
    <source>
        <dbReference type="PROSITE-ProRule" id="PRU00335"/>
    </source>
</evidence>
<dbReference type="KEGG" id="mcos:GM418_10440"/>
<dbReference type="PANTHER" id="PTHR43479:SF11">
    <property type="entry name" value="ACREF_ENVCD OPERON REPRESSOR-RELATED"/>
    <property type="match status" value="1"/>
</dbReference>
<gene>
    <name evidence="4" type="ORF">GM418_10440</name>
</gene>
<dbReference type="InterPro" id="IPR050624">
    <property type="entry name" value="HTH-type_Tx_Regulator"/>
</dbReference>
<dbReference type="GO" id="GO:0003677">
    <property type="term" value="F:DNA binding"/>
    <property type="evidence" value="ECO:0007669"/>
    <property type="project" value="UniProtKB-UniRule"/>
</dbReference>
<evidence type="ECO:0000256" key="1">
    <source>
        <dbReference type="ARBA" id="ARBA00023125"/>
    </source>
</evidence>
<dbReference type="InterPro" id="IPR009057">
    <property type="entry name" value="Homeodomain-like_sf"/>
</dbReference>
<dbReference type="EMBL" id="CP046401">
    <property type="protein sequence ID" value="QGY44060.1"/>
    <property type="molecule type" value="Genomic_DNA"/>
</dbReference>
<dbReference type="SUPFAM" id="SSF46689">
    <property type="entry name" value="Homeodomain-like"/>
    <property type="match status" value="1"/>
</dbReference>
<feature type="DNA-binding region" description="H-T-H motif" evidence="2">
    <location>
        <begin position="25"/>
        <end position="44"/>
    </location>
</feature>
<evidence type="ECO:0000259" key="3">
    <source>
        <dbReference type="PROSITE" id="PS50977"/>
    </source>
</evidence>
<feature type="domain" description="HTH tetR-type" evidence="3">
    <location>
        <begin position="2"/>
        <end position="62"/>
    </location>
</feature>
<protein>
    <submittedName>
        <fullName evidence="4">TetR family transcriptional regulator</fullName>
    </submittedName>
</protein>
<dbReference type="PROSITE" id="PS50977">
    <property type="entry name" value="HTH_TETR_2"/>
    <property type="match status" value="1"/>
</dbReference>
<keyword evidence="1 2" id="KW-0238">DNA-binding</keyword>
<proteinExistence type="predicted"/>
<dbReference type="RefSeq" id="WP_158865804.1">
    <property type="nucleotide sequence ID" value="NZ_CP046401.1"/>
</dbReference>
<dbReference type="PANTHER" id="PTHR43479">
    <property type="entry name" value="ACREF/ENVCD OPERON REPRESSOR-RELATED"/>
    <property type="match status" value="1"/>
</dbReference>
<evidence type="ECO:0000313" key="5">
    <source>
        <dbReference type="Proteomes" id="UP000428260"/>
    </source>
</evidence>
<dbReference type="InterPro" id="IPR001647">
    <property type="entry name" value="HTH_TetR"/>
</dbReference>
<organism evidence="4 5">
    <name type="scientific">Maribellus comscasis</name>
    <dbReference type="NCBI Taxonomy" id="2681766"/>
    <lineage>
        <taxon>Bacteria</taxon>
        <taxon>Pseudomonadati</taxon>
        <taxon>Bacteroidota</taxon>
        <taxon>Bacteroidia</taxon>
        <taxon>Marinilabiliales</taxon>
        <taxon>Prolixibacteraceae</taxon>
        <taxon>Maribellus</taxon>
    </lineage>
</organism>
<dbReference type="PRINTS" id="PR00455">
    <property type="entry name" value="HTHTETR"/>
</dbReference>
<name>A0A6I6JSI5_9BACT</name>
<evidence type="ECO:0000313" key="4">
    <source>
        <dbReference type="EMBL" id="QGY44060.1"/>
    </source>
</evidence>
<dbReference type="AlphaFoldDB" id="A0A6I6JSI5"/>
<keyword evidence="5" id="KW-1185">Reference proteome</keyword>
<reference evidence="4 5" key="1">
    <citation type="submission" date="2019-11" db="EMBL/GenBank/DDBJ databases">
        <authorList>
            <person name="Zheng R.K."/>
            <person name="Sun C.M."/>
        </authorList>
    </citation>
    <scope>NUCLEOTIDE SEQUENCE [LARGE SCALE GENOMIC DNA]</scope>
    <source>
        <strain evidence="4 5">WC007</strain>
    </source>
</reference>
<accession>A0A6I6JSI5</accession>
<dbReference type="PROSITE" id="PS01081">
    <property type="entry name" value="HTH_TETR_1"/>
    <property type="match status" value="1"/>
</dbReference>
<dbReference type="Proteomes" id="UP000428260">
    <property type="component" value="Chromosome"/>
</dbReference>
<dbReference type="Gene3D" id="1.10.357.10">
    <property type="entry name" value="Tetracycline Repressor, domain 2"/>
    <property type="match status" value="1"/>
</dbReference>